<comment type="caution">
    <text evidence="1">The sequence shown here is derived from an EMBL/GenBank/DDBJ whole genome shotgun (WGS) entry which is preliminary data.</text>
</comment>
<gene>
    <name evidence="1" type="ORF">H9828_02030</name>
</gene>
<reference evidence="1" key="1">
    <citation type="journal article" date="2021" name="PeerJ">
        <title>Extensive microbial diversity within the chicken gut microbiome revealed by metagenomics and culture.</title>
        <authorList>
            <person name="Gilroy R."/>
            <person name="Ravi A."/>
            <person name="Getino M."/>
            <person name="Pursley I."/>
            <person name="Horton D.L."/>
            <person name="Alikhan N.F."/>
            <person name="Baker D."/>
            <person name="Gharbi K."/>
            <person name="Hall N."/>
            <person name="Watson M."/>
            <person name="Adriaenssens E.M."/>
            <person name="Foster-Nyarko E."/>
            <person name="Jarju S."/>
            <person name="Secka A."/>
            <person name="Antonio M."/>
            <person name="Oren A."/>
            <person name="Chaudhuri R.R."/>
            <person name="La Ragione R."/>
            <person name="Hildebrand F."/>
            <person name="Pallen M.J."/>
        </authorList>
    </citation>
    <scope>NUCLEOTIDE SEQUENCE</scope>
    <source>
        <strain evidence="1">5134</strain>
    </source>
</reference>
<dbReference type="EMBL" id="DXDA01000018">
    <property type="protein sequence ID" value="HIY68178.1"/>
    <property type="molecule type" value="Genomic_DNA"/>
</dbReference>
<protein>
    <submittedName>
        <fullName evidence="1">Uncharacterized protein</fullName>
    </submittedName>
</protein>
<proteinExistence type="predicted"/>
<organism evidence="1 2">
    <name type="scientific">Candidatus Alistipes intestinigallinarum</name>
    <dbReference type="NCBI Taxonomy" id="2838440"/>
    <lineage>
        <taxon>Bacteria</taxon>
        <taxon>Pseudomonadati</taxon>
        <taxon>Bacteroidota</taxon>
        <taxon>Bacteroidia</taxon>
        <taxon>Bacteroidales</taxon>
        <taxon>Rikenellaceae</taxon>
        <taxon>Alistipes</taxon>
    </lineage>
</organism>
<reference evidence="1" key="2">
    <citation type="submission" date="2021-04" db="EMBL/GenBank/DDBJ databases">
        <authorList>
            <person name="Gilroy R."/>
        </authorList>
    </citation>
    <scope>NUCLEOTIDE SEQUENCE</scope>
    <source>
        <strain evidence="1">5134</strain>
    </source>
</reference>
<dbReference type="Proteomes" id="UP000886844">
    <property type="component" value="Unassembled WGS sequence"/>
</dbReference>
<evidence type="ECO:0000313" key="2">
    <source>
        <dbReference type="Proteomes" id="UP000886844"/>
    </source>
</evidence>
<evidence type="ECO:0000313" key="1">
    <source>
        <dbReference type="EMBL" id="HIY68178.1"/>
    </source>
</evidence>
<dbReference type="AlphaFoldDB" id="A0A9D2CBR1"/>
<name>A0A9D2CBR1_9BACT</name>
<accession>A0A9D2CBR1</accession>
<sequence>MRSAEHILFAAMLLAPVIGVGQEMRGNDAIRRVTLPGIGVSPEAIGIGGGVEPLNGSIEWLREEVDPIRRARRQIRREMYRRADTRAMEAAAGAARSSTPRDPAVEWADWRFSIGNNGNWSPYPDRELDARIIRFPLRMKTDNRPEAEKALERMRKEHRP</sequence>